<dbReference type="EMBL" id="JARIHO010000030">
    <property type="protein sequence ID" value="KAJ7336953.1"/>
    <property type="molecule type" value="Genomic_DNA"/>
</dbReference>
<dbReference type="SUPFAM" id="SSF56112">
    <property type="entry name" value="Protein kinase-like (PK-like)"/>
    <property type="match status" value="1"/>
</dbReference>
<evidence type="ECO:0000313" key="2">
    <source>
        <dbReference type="EMBL" id="KAJ7336953.1"/>
    </source>
</evidence>
<keyword evidence="3" id="KW-1185">Reference proteome</keyword>
<feature type="domain" description="Protein kinase" evidence="1">
    <location>
        <begin position="1"/>
        <end position="167"/>
    </location>
</feature>
<protein>
    <recommendedName>
        <fullName evidence="1">Protein kinase domain-containing protein</fullName>
    </recommendedName>
</protein>
<dbReference type="Proteomes" id="UP001218218">
    <property type="component" value="Unassembled WGS sequence"/>
</dbReference>
<evidence type="ECO:0000259" key="1">
    <source>
        <dbReference type="PROSITE" id="PS50011"/>
    </source>
</evidence>
<dbReference type="GO" id="GO:0004672">
    <property type="term" value="F:protein kinase activity"/>
    <property type="evidence" value="ECO:0007669"/>
    <property type="project" value="InterPro"/>
</dbReference>
<dbReference type="AlphaFoldDB" id="A0AAD6ZSP3"/>
<organism evidence="2 3">
    <name type="scientific">Mycena albidolilacea</name>
    <dbReference type="NCBI Taxonomy" id="1033008"/>
    <lineage>
        <taxon>Eukaryota</taxon>
        <taxon>Fungi</taxon>
        <taxon>Dikarya</taxon>
        <taxon>Basidiomycota</taxon>
        <taxon>Agaricomycotina</taxon>
        <taxon>Agaricomycetes</taxon>
        <taxon>Agaricomycetidae</taxon>
        <taxon>Agaricales</taxon>
        <taxon>Marasmiineae</taxon>
        <taxon>Mycenaceae</taxon>
        <taxon>Mycena</taxon>
    </lineage>
</organism>
<sequence length="167" mass="18816">MIAGVAFIHSHGVVHGDLYPANFGLAAPELNRFLWYLCTSRIWDSDAFPPYFCSCSDLGELLVRCVPEFVRRPLSVRVLDLANAFPVDESLPPNASTPIPYAVPEIDFSWNVLNTKDVVSEQRSDIWSLTLFIYNLVCSSNLFAMFDRPHGDILYKMMCYCGEVPDA</sequence>
<gene>
    <name evidence="2" type="ORF">DFH08DRAFT_877778</name>
</gene>
<reference evidence="2" key="1">
    <citation type="submission" date="2023-03" db="EMBL/GenBank/DDBJ databases">
        <title>Massive genome expansion in bonnet fungi (Mycena s.s.) driven by repeated elements and novel gene families across ecological guilds.</title>
        <authorList>
            <consortium name="Lawrence Berkeley National Laboratory"/>
            <person name="Harder C.B."/>
            <person name="Miyauchi S."/>
            <person name="Viragh M."/>
            <person name="Kuo A."/>
            <person name="Thoen E."/>
            <person name="Andreopoulos B."/>
            <person name="Lu D."/>
            <person name="Skrede I."/>
            <person name="Drula E."/>
            <person name="Henrissat B."/>
            <person name="Morin E."/>
            <person name="Kohler A."/>
            <person name="Barry K."/>
            <person name="LaButti K."/>
            <person name="Morin E."/>
            <person name="Salamov A."/>
            <person name="Lipzen A."/>
            <person name="Mereny Z."/>
            <person name="Hegedus B."/>
            <person name="Baldrian P."/>
            <person name="Stursova M."/>
            <person name="Weitz H."/>
            <person name="Taylor A."/>
            <person name="Grigoriev I.V."/>
            <person name="Nagy L.G."/>
            <person name="Martin F."/>
            <person name="Kauserud H."/>
        </authorList>
    </citation>
    <scope>NUCLEOTIDE SEQUENCE</scope>
    <source>
        <strain evidence="2">CBHHK002</strain>
    </source>
</reference>
<dbReference type="GO" id="GO:0005524">
    <property type="term" value="F:ATP binding"/>
    <property type="evidence" value="ECO:0007669"/>
    <property type="project" value="InterPro"/>
</dbReference>
<dbReference type="Gene3D" id="1.10.510.10">
    <property type="entry name" value="Transferase(Phosphotransferase) domain 1"/>
    <property type="match status" value="1"/>
</dbReference>
<comment type="caution">
    <text evidence="2">The sequence shown here is derived from an EMBL/GenBank/DDBJ whole genome shotgun (WGS) entry which is preliminary data.</text>
</comment>
<dbReference type="InterPro" id="IPR000719">
    <property type="entry name" value="Prot_kinase_dom"/>
</dbReference>
<proteinExistence type="predicted"/>
<accession>A0AAD6ZSP3</accession>
<evidence type="ECO:0000313" key="3">
    <source>
        <dbReference type="Proteomes" id="UP001218218"/>
    </source>
</evidence>
<name>A0AAD6ZSP3_9AGAR</name>
<dbReference type="InterPro" id="IPR011009">
    <property type="entry name" value="Kinase-like_dom_sf"/>
</dbReference>
<dbReference type="PROSITE" id="PS50011">
    <property type="entry name" value="PROTEIN_KINASE_DOM"/>
    <property type="match status" value="1"/>
</dbReference>